<keyword evidence="3" id="KW-1185">Reference proteome</keyword>
<organism evidence="2 3">
    <name type="scientific">Candidatus Rhodoluna planktonica</name>
    <dbReference type="NCBI Taxonomy" id="535712"/>
    <lineage>
        <taxon>Bacteria</taxon>
        <taxon>Bacillati</taxon>
        <taxon>Actinomycetota</taxon>
        <taxon>Actinomycetes</taxon>
        <taxon>Micrococcales</taxon>
        <taxon>Microbacteriaceae</taxon>
        <taxon>Luna cluster</taxon>
        <taxon>Luna-1 subcluster</taxon>
        <taxon>Rhodoluna</taxon>
    </lineage>
</organism>
<evidence type="ECO:0000313" key="3">
    <source>
        <dbReference type="Proteomes" id="UP000243784"/>
    </source>
</evidence>
<keyword evidence="1" id="KW-0472">Membrane</keyword>
<keyword evidence="1" id="KW-0812">Transmembrane</keyword>
<dbReference type="AlphaFoldDB" id="A0A1D9DY33"/>
<sequence length="88" mass="9555">MEINWSSFALVAGASVTFTLVIVGFFSLGMRLLTNAQHAAPAAKKGKAAAVRVEAFNRTFAYFFFALCAGALLYGIYLVVPYFHLADK</sequence>
<accession>A0A1D9DY33</accession>
<name>A0A1D9DY33_9MICO</name>
<dbReference type="RefSeq" id="WP_070954211.1">
    <property type="nucleotide sequence ID" value="NZ_CP015208.1"/>
</dbReference>
<gene>
    <name evidence="2" type="ORF">A4Z71_01450</name>
</gene>
<dbReference type="Proteomes" id="UP000243784">
    <property type="component" value="Chromosome"/>
</dbReference>
<feature type="transmembrane region" description="Helical" evidence="1">
    <location>
        <begin position="60"/>
        <end position="83"/>
    </location>
</feature>
<dbReference type="EMBL" id="CP015208">
    <property type="protein sequence ID" value="AOY55700.1"/>
    <property type="molecule type" value="Genomic_DNA"/>
</dbReference>
<evidence type="ECO:0000313" key="2">
    <source>
        <dbReference type="EMBL" id="AOY55700.1"/>
    </source>
</evidence>
<evidence type="ECO:0000256" key="1">
    <source>
        <dbReference type="SAM" id="Phobius"/>
    </source>
</evidence>
<dbReference type="OrthoDB" id="3177419at2"/>
<feature type="transmembrane region" description="Helical" evidence="1">
    <location>
        <begin position="6"/>
        <end position="28"/>
    </location>
</feature>
<proteinExistence type="predicted"/>
<keyword evidence="1" id="KW-1133">Transmembrane helix</keyword>
<protein>
    <submittedName>
        <fullName evidence="2">Uncharacterized protein</fullName>
    </submittedName>
</protein>
<dbReference type="KEGG" id="rpla:A4Z71_01450"/>
<dbReference type="STRING" id="535712.A4Z71_01450"/>
<reference evidence="2 3" key="1">
    <citation type="journal article" date="2016" name="Biochim. Biophys. Acta">
        <title>Photochemical characterization of actinorhodopsin and its functional existence in the natural host.</title>
        <authorList>
            <person name="Nakamura S."/>
            <person name="Kikukawa T."/>
            <person name="Tamogami J."/>
            <person name="Kamiya M."/>
            <person name="Aizawa T."/>
            <person name="Hahn M.W."/>
            <person name="Ihara K."/>
            <person name="Kamo N."/>
            <person name="Demura M."/>
        </authorList>
    </citation>
    <scope>NUCLEOTIDE SEQUENCE [LARGE SCALE GENOMIC DNA]</scope>
    <source>
        <strain evidence="2 3">MWH-Dar1</strain>
    </source>
</reference>